<evidence type="ECO:0000256" key="3">
    <source>
        <dbReference type="ARBA" id="ARBA00023163"/>
    </source>
</evidence>
<dbReference type="InterPro" id="IPR036390">
    <property type="entry name" value="WH_DNA-bd_sf"/>
</dbReference>
<dbReference type="SMART" id="SM00895">
    <property type="entry name" value="FCD"/>
    <property type="match status" value="1"/>
</dbReference>
<dbReference type="PANTHER" id="PTHR43537">
    <property type="entry name" value="TRANSCRIPTIONAL REGULATOR, GNTR FAMILY"/>
    <property type="match status" value="1"/>
</dbReference>
<keyword evidence="2" id="KW-0238">DNA-binding</keyword>
<protein>
    <submittedName>
        <fullName evidence="5">GntR family transcriptional regulator</fullName>
    </submittedName>
</protein>
<keyword evidence="1" id="KW-0805">Transcription regulation</keyword>
<evidence type="ECO:0000259" key="4">
    <source>
        <dbReference type="PROSITE" id="PS50949"/>
    </source>
</evidence>
<reference evidence="5 6" key="1">
    <citation type="submission" date="2024-07" db="EMBL/GenBank/DDBJ databases">
        <authorList>
            <person name="Lee S."/>
            <person name="Kang M."/>
        </authorList>
    </citation>
    <scope>NUCLEOTIDE SEQUENCE [LARGE SCALE GENOMIC DNA]</scope>
    <source>
        <strain evidence="5 6">DS6</strain>
    </source>
</reference>
<dbReference type="InterPro" id="IPR000524">
    <property type="entry name" value="Tscrpt_reg_HTH_GntR"/>
</dbReference>
<dbReference type="Gene3D" id="1.20.120.530">
    <property type="entry name" value="GntR ligand-binding domain-like"/>
    <property type="match status" value="1"/>
</dbReference>
<dbReference type="Gene3D" id="1.10.10.10">
    <property type="entry name" value="Winged helix-like DNA-binding domain superfamily/Winged helix DNA-binding domain"/>
    <property type="match status" value="1"/>
</dbReference>
<dbReference type="CDD" id="cd07377">
    <property type="entry name" value="WHTH_GntR"/>
    <property type="match status" value="1"/>
</dbReference>
<sequence>MSDELDATPAGAAGRDVAAQHLREEIASGQLPPGFRLLPAELNERYGVTRHSVRLALGVLELEGLVERIPNRGARVRRVSAAEAIEIMECERVLDGLLSAKAAERGTEQQVADIVDNLRRMEEAVGAGELPLYSELIQVHHGLVRAASAHATAADLVQRLMGQIVRHQFQLSLRMRRAEESLVELRRTVRAIESRNADEAEIAARDHLAGVIRALRDESAPTA</sequence>
<accession>A0ABV3SYJ7</accession>
<name>A0ABV3SYJ7_9ACTN</name>
<evidence type="ECO:0000313" key="5">
    <source>
        <dbReference type="EMBL" id="MEX0428019.1"/>
    </source>
</evidence>
<dbReference type="SUPFAM" id="SSF48008">
    <property type="entry name" value="GntR ligand-binding domain-like"/>
    <property type="match status" value="1"/>
</dbReference>
<evidence type="ECO:0000256" key="1">
    <source>
        <dbReference type="ARBA" id="ARBA00023015"/>
    </source>
</evidence>
<organism evidence="5 6">
    <name type="scientific">Nocardioides eburneus</name>
    <dbReference type="NCBI Taxonomy" id="3231482"/>
    <lineage>
        <taxon>Bacteria</taxon>
        <taxon>Bacillati</taxon>
        <taxon>Actinomycetota</taxon>
        <taxon>Actinomycetes</taxon>
        <taxon>Propionibacteriales</taxon>
        <taxon>Nocardioidaceae</taxon>
        <taxon>Nocardioides</taxon>
    </lineage>
</organism>
<proteinExistence type="predicted"/>
<dbReference type="InterPro" id="IPR036388">
    <property type="entry name" value="WH-like_DNA-bd_sf"/>
</dbReference>
<dbReference type="Proteomes" id="UP001556631">
    <property type="component" value="Unassembled WGS sequence"/>
</dbReference>
<dbReference type="Pfam" id="PF07729">
    <property type="entry name" value="FCD"/>
    <property type="match status" value="1"/>
</dbReference>
<dbReference type="Pfam" id="PF00392">
    <property type="entry name" value="GntR"/>
    <property type="match status" value="1"/>
</dbReference>
<dbReference type="RefSeq" id="WP_367993943.1">
    <property type="nucleotide sequence ID" value="NZ_JBFPJR010000015.1"/>
</dbReference>
<dbReference type="SMART" id="SM00345">
    <property type="entry name" value="HTH_GNTR"/>
    <property type="match status" value="1"/>
</dbReference>
<dbReference type="SUPFAM" id="SSF46785">
    <property type="entry name" value="Winged helix' DNA-binding domain"/>
    <property type="match status" value="1"/>
</dbReference>
<evidence type="ECO:0000256" key="2">
    <source>
        <dbReference type="ARBA" id="ARBA00023125"/>
    </source>
</evidence>
<comment type="caution">
    <text evidence="5">The sequence shown here is derived from an EMBL/GenBank/DDBJ whole genome shotgun (WGS) entry which is preliminary data.</text>
</comment>
<dbReference type="PANTHER" id="PTHR43537:SF24">
    <property type="entry name" value="GLUCONATE OPERON TRANSCRIPTIONAL REPRESSOR"/>
    <property type="match status" value="1"/>
</dbReference>
<feature type="domain" description="HTH gntR-type" evidence="4">
    <location>
        <begin position="12"/>
        <end position="79"/>
    </location>
</feature>
<keyword evidence="6" id="KW-1185">Reference proteome</keyword>
<dbReference type="InterPro" id="IPR011711">
    <property type="entry name" value="GntR_C"/>
</dbReference>
<dbReference type="PROSITE" id="PS50949">
    <property type="entry name" value="HTH_GNTR"/>
    <property type="match status" value="1"/>
</dbReference>
<gene>
    <name evidence="5" type="ORF">AB3X52_10345</name>
</gene>
<evidence type="ECO:0000313" key="6">
    <source>
        <dbReference type="Proteomes" id="UP001556631"/>
    </source>
</evidence>
<keyword evidence="3" id="KW-0804">Transcription</keyword>
<dbReference type="EMBL" id="JBFPJR010000015">
    <property type="protein sequence ID" value="MEX0428019.1"/>
    <property type="molecule type" value="Genomic_DNA"/>
</dbReference>
<dbReference type="InterPro" id="IPR008920">
    <property type="entry name" value="TF_FadR/GntR_C"/>
</dbReference>